<gene>
    <name evidence="2" type="ORF">GCM10023196_078030</name>
</gene>
<protein>
    <recommendedName>
        <fullName evidence="4">ATP synthase protein I</fullName>
    </recommendedName>
</protein>
<evidence type="ECO:0000256" key="1">
    <source>
        <dbReference type="SAM" id="Phobius"/>
    </source>
</evidence>
<reference evidence="3" key="1">
    <citation type="journal article" date="2019" name="Int. J. Syst. Evol. Microbiol.">
        <title>The Global Catalogue of Microorganisms (GCM) 10K type strain sequencing project: providing services to taxonomists for standard genome sequencing and annotation.</title>
        <authorList>
            <consortium name="The Broad Institute Genomics Platform"/>
            <consortium name="The Broad Institute Genome Sequencing Center for Infectious Disease"/>
            <person name="Wu L."/>
            <person name="Ma J."/>
        </authorList>
    </citation>
    <scope>NUCLEOTIDE SEQUENCE [LARGE SCALE GENOMIC DNA]</scope>
    <source>
        <strain evidence="3">JCM 17939</strain>
    </source>
</reference>
<name>A0ABP8UPE8_9ACTN</name>
<keyword evidence="3" id="KW-1185">Reference proteome</keyword>
<evidence type="ECO:0008006" key="4">
    <source>
        <dbReference type="Google" id="ProtNLM"/>
    </source>
</evidence>
<dbReference type="RefSeq" id="WP_345437823.1">
    <property type="nucleotide sequence ID" value="NZ_BAABHK010000014.1"/>
</dbReference>
<sequence length="142" mass="14744">MHSNDARILRGAAIPTGIVGLVAILAGLALAGAKGALGSAIGVAVVLVFFTLGLLVVSYVTKISQQLMMMAGLISFLIKFIAVFALIAAFKGVTAWNAHAFGWTVLALTLVWLAAETNATINAKTPYTETAPRSRDQEKSGG</sequence>
<dbReference type="EMBL" id="BAABHK010000014">
    <property type="protein sequence ID" value="GAA4634851.1"/>
    <property type="molecule type" value="Genomic_DNA"/>
</dbReference>
<keyword evidence="1" id="KW-1133">Transmembrane helix</keyword>
<feature type="transmembrane region" description="Helical" evidence="1">
    <location>
        <begin position="37"/>
        <end position="60"/>
    </location>
</feature>
<feature type="transmembrane region" description="Helical" evidence="1">
    <location>
        <begin position="67"/>
        <end position="90"/>
    </location>
</feature>
<evidence type="ECO:0000313" key="3">
    <source>
        <dbReference type="Proteomes" id="UP001501442"/>
    </source>
</evidence>
<accession>A0ABP8UPE8</accession>
<organism evidence="2 3">
    <name type="scientific">Actinoallomurus vinaceus</name>
    <dbReference type="NCBI Taxonomy" id="1080074"/>
    <lineage>
        <taxon>Bacteria</taxon>
        <taxon>Bacillati</taxon>
        <taxon>Actinomycetota</taxon>
        <taxon>Actinomycetes</taxon>
        <taxon>Streptosporangiales</taxon>
        <taxon>Thermomonosporaceae</taxon>
        <taxon>Actinoallomurus</taxon>
    </lineage>
</organism>
<evidence type="ECO:0000313" key="2">
    <source>
        <dbReference type="EMBL" id="GAA4634851.1"/>
    </source>
</evidence>
<dbReference type="Proteomes" id="UP001501442">
    <property type="component" value="Unassembled WGS sequence"/>
</dbReference>
<comment type="caution">
    <text evidence="2">The sequence shown here is derived from an EMBL/GenBank/DDBJ whole genome shotgun (WGS) entry which is preliminary data.</text>
</comment>
<keyword evidence="1" id="KW-0472">Membrane</keyword>
<keyword evidence="1" id="KW-0812">Transmembrane</keyword>
<feature type="transmembrane region" description="Helical" evidence="1">
    <location>
        <begin position="96"/>
        <end position="115"/>
    </location>
</feature>
<proteinExistence type="predicted"/>
<feature type="transmembrane region" description="Helical" evidence="1">
    <location>
        <begin position="12"/>
        <end position="31"/>
    </location>
</feature>